<feature type="region of interest" description="Disordered" evidence="8">
    <location>
        <begin position="1"/>
        <end position="24"/>
    </location>
</feature>
<feature type="compositionally biased region" description="Low complexity" evidence="8">
    <location>
        <begin position="15"/>
        <end position="24"/>
    </location>
</feature>
<evidence type="ECO:0000256" key="3">
    <source>
        <dbReference type="ARBA" id="ARBA00022475"/>
    </source>
</evidence>
<dbReference type="RefSeq" id="WP_349959467.1">
    <property type="nucleotide sequence ID" value="NZ_CP157961.1"/>
</dbReference>
<comment type="similarity">
    <text evidence="7">Belongs to the binding-protein-dependent transport system permease family.</text>
</comment>
<geneLocation type="plasmid" evidence="10">
    <name>unnamed1</name>
</geneLocation>
<comment type="subcellular location">
    <subcellularLocation>
        <location evidence="1 7">Cell membrane</location>
        <topology evidence="1 7">Multi-pass membrane protein</topology>
    </subcellularLocation>
</comment>
<evidence type="ECO:0000256" key="1">
    <source>
        <dbReference type="ARBA" id="ARBA00004651"/>
    </source>
</evidence>
<evidence type="ECO:0000256" key="4">
    <source>
        <dbReference type="ARBA" id="ARBA00022692"/>
    </source>
</evidence>
<dbReference type="AlphaFoldDB" id="A0AAU7RYP1"/>
<feature type="transmembrane region" description="Helical" evidence="7">
    <location>
        <begin position="126"/>
        <end position="146"/>
    </location>
</feature>
<reference evidence="10" key="1">
    <citation type="submission" date="2024-06" db="EMBL/GenBank/DDBJ databases">
        <authorList>
            <person name="Li T."/>
            <person name="Gao R."/>
        </authorList>
    </citation>
    <scope>NUCLEOTIDE SEQUENCE</scope>
    <source>
        <strain evidence="10">ZPR3</strain>
        <plasmid evidence="10">unnamed1</plasmid>
    </source>
</reference>
<feature type="compositionally biased region" description="Basic and acidic residues" evidence="8">
    <location>
        <begin position="1"/>
        <end position="12"/>
    </location>
</feature>
<keyword evidence="5 7" id="KW-1133">Transmembrane helix</keyword>
<dbReference type="PANTHER" id="PTHR43005:SF1">
    <property type="entry name" value="SPERMIDINE_PUTRESCINE TRANSPORT SYSTEM PERMEASE PROTEIN"/>
    <property type="match status" value="1"/>
</dbReference>
<keyword evidence="4 7" id="KW-0812">Transmembrane</keyword>
<dbReference type="SUPFAM" id="SSF161098">
    <property type="entry name" value="MetI-like"/>
    <property type="match status" value="1"/>
</dbReference>
<dbReference type="EMBL" id="CP157961">
    <property type="protein sequence ID" value="XBT95264.1"/>
    <property type="molecule type" value="Genomic_DNA"/>
</dbReference>
<evidence type="ECO:0000259" key="9">
    <source>
        <dbReference type="PROSITE" id="PS50928"/>
    </source>
</evidence>
<keyword evidence="10" id="KW-0614">Plasmid</keyword>
<keyword evidence="3" id="KW-1003">Cell membrane</keyword>
<dbReference type="GO" id="GO:0005886">
    <property type="term" value="C:plasma membrane"/>
    <property type="evidence" value="ECO:0007669"/>
    <property type="project" value="UniProtKB-SubCell"/>
</dbReference>
<dbReference type="PANTHER" id="PTHR43005">
    <property type="entry name" value="BLR7065 PROTEIN"/>
    <property type="match status" value="1"/>
</dbReference>
<evidence type="ECO:0000256" key="6">
    <source>
        <dbReference type="ARBA" id="ARBA00023136"/>
    </source>
</evidence>
<organism evidence="10">
    <name type="scientific">Rhizobium sp. ZPR3</name>
    <dbReference type="NCBI Taxonomy" id="3158967"/>
    <lineage>
        <taxon>Bacteria</taxon>
        <taxon>Pseudomonadati</taxon>
        <taxon>Pseudomonadota</taxon>
        <taxon>Alphaproteobacteria</taxon>
        <taxon>Hyphomicrobiales</taxon>
        <taxon>Rhizobiaceae</taxon>
        <taxon>Rhizobium/Agrobacterium group</taxon>
        <taxon>Rhizobium</taxon>
    </lineage>
</organism>
<dbReference type="GO" id="GO:0055085">
    <property type="term" value="P:transmembrane transport"/>
    <property type="evidence" value="ECO:0007669"/>
    <property type="project" value="InterPro"/>
</dbReference>
<name>A0AAU7RYP1_9HYPH</name>
<proteinExistence type="inferred from homology"/>
<dbReference type="InterPro" id="IPR000515">
    <property type="entry name" value="MetI-like"/>
</dbReference>
<keyword evidence="6 7" id="KW-0472">Membrane</keyword>
<feature type="domain" description="ABC transmembrane type-1" evidence="9">
    <location>
        <begin position="89"/>
        <end position="301"/>
    </location>
</feature>
<evidence type="ECO:0000256" key="7">
    <source>
        <dbReference type="RuleBase" id="RU363032"/>
    </source>
</evidence>
<dbReference type="Gene3D" id="1.10.3720.10">
    <property type="entry name" value="MetI-like"/>
    <property type="match status" value="1"/>
</dbReference>
<keyword evidence="2 7" id="KW-0813">Transport</keyword>
<dbReference type="InterPro" id="IPR035906">
    <property type="entry name" value="MetI-like_sf"/>
</dbReference>
<feature type="transmembrane region" description="Helical" evidence="7">
    <location>
        <begin position="30"/>
        <end position="49"/>
    </location>
</feature>
<protein>
    <submittedName>
        <fullName evidence="10">Sugar ABC transporter permease</fullName>
    </submittedName>
</protein>
<feature type="transmembrane region" description="Helical" evidence="7">
    <location>
        <begin position="166"/>
        <end position="186"/>
    </location>
</feature>
<feature type="transmembrane region" description="Helical" evidence="7">
    <location>
        <begin position="84"/>
        <end position="114"/>
    </location>
</feature>
<gene>
    <name evidence="10" type="ORF">ABM479_25335</name>
</gene>
<evidence type="ECO:0000313" key="10">
    <source>
        <dbReference type="EMBL" id="XBT95264.1"/>
    </source>
</evidence>
<accession>A0AAU7RYP1</accession>
<evidence type="ECO:0000256" key="8">
    <source>
        <dbReference type="SAM" id="MobiDB-lite"/>
    </source>
</evidence>
<evidence type="ECO:0000256" key="2">
    <source>
        <dbReference type="ARBA" id="ARBA00022448"/>
    </source>
</evidence>
<evidence type="ECO:0000256" key="5">
    <source>
        <dbReference type="ARBA" id="ARBA00022989"/>
    </source>
</evidence>
<dbReference type="PROSITE" id="PS50928">
    <property type="entry name" value="ABC_TM1"/>
    <property type="match status" value="1"/>
</dbReference>
<dbReference type="CDD" id="cd06261">
    <property type="entry name" value="TM_PBP2"/>
    <property type="match status" value="1"/>
</dbReference>
<feature type="transmembrane region" description="Helical" evidence="7">
    <location>
        <begin position="282"/>
        <end position="302"/>
    </location>
</feature>
<sequence>MAEAHAMPEGRRLTRASTASRAGAQTGRKATMIGLAMPSILLMALINAYPLGFALVQSVHNGGLLRLGKFIGFKNYVNVLTDPAFWSAASFTLLFTICGVFGSWLIGFGLAILLKPQFPGRNLFKVLLLLPWIVPIVVTSMSWNWLVATPGSLLPQLAETLGFGQILFLADPTMAMITVCLFKIWISYPFMMMMGAAALESIDNSVYEAATLDGANARQQIRYIVLPMTARSTYISWILMTMFSVNDFATIYLLTGGGPVNATTSLIVLAYRSVFQDFLPGYGVAISFMMTIVLVALSLLLFRQVRKAKF</sequence>
<dbReference type="Pfam" id="PF00528">
    <property type="entry name" value="BPD_transp_1"/>
    <property type="match status" value="1"/>
</dbReference>